<dbReference type="PANTHER" id="PTHR48080">
    <property type="entry name" value="D-GALACTONATE DEHYDRATASE-RELATED"/>
    <property type="match status" value="1"/>
</dbReference>
<keyword evidence="3" id="KW-0456">Lyase</keyword>
<comment type="cofactor">
    <cofactor evidence="1">
        <name>Mg(2+)</name>
        <dbReference type="ChEBI" id="CHEBI:18420"/>
    </cofactor>
</comment>
<dbReference type="SFLD" id="SFLDS00001">
    <property type="entry name" value="Enolase"/>
    <property type="match status" value="1"/>
</dbReference>
<dbReference type="InterPro" id="IPR013341">
    <property type="entry name" value="Mandelate_racemase_N_dom"/>
</dbReference>
<dbReference type="SUPFAM" id="SSF53474">
    <property type="entry name" value="alpha/beta-Hydrolases"/>
    <property type="match status" value="1"/>
</dbReference>
<reference evidence="6 7" key="1">
    <citation type="submission" date="2020-05" db="EMBL/GenBank/DDBJ databases">
        <title>Identification and distribution of gene clusters putatively required for synthesis of sphingolipid metabolism inhibitors in phylogenetically diverse species of the filamentous fungus Fusarium.</title>
        <authorList>
            <person name="Kim H.-S."/>
            <person name="Busman M."/>
            <person name="Brown D.W."/>
            <person name="Divon H."/>
            <person name="Uhlig S."/>
            <person name="Proctor R.H."/>
        </authorList>
    </citation>
    <scope>NUCLEOTIDE SEQUENCE [LARGE SCALE GENOMIC DNA]</scope>
    <source>
        <strain evidence="6 7">NRRL 66243</strain>
    </source>
</reference>
<dbReference type="Pfam" id="PF02746">
    <property type="entry name" value="MR_MLE_N"/>
    <property type="match status" value="1"/>
</dbReference>
<feature type="domain" description="Mandelate racemase/muconate lactonizing enzyme C-terminal" evidence="4">
    <location>
        <begin position="757"/>
        <end position="868"/>
    </location>
</feature>
<dbReference type="GO" id="GO:0008239">
    <property type="term" value="F:dipeptidyl-peptidase activity"/>
    <property type="evidence" value="ECO:0007669"/>
    <property type="project" value="InterPro"/>
</dbReference>
<evidence type="ECO:0000256" key="2">
    <source>
        <dbReference type="ARBA" id="ARBA00022801"/>
    </source>
</evidence>
<dbReference type="InterPro" id="IPR013736">
    <property type="entry name" value="Xaa-Pro_dipept_C"/>
</dbReference>
<dbReference type="NCBIfam" id="TIGR00976">
    <property type="entry name" value="CocE_NonD"/>
    <property type="match status" value="1"/>
</dbReference>
<dbReference type="SFLD" id="SFLDG00179">
    <property type="entry name" value="mandelate_racemase"/>
    <property type="match status" value="1"/>
</dbReference>
<evidence type="ECO:0000256" key="1">
    <source>
        <dbReference type="ARBA" id="ARBA00001946"/>
    </source>
</evidence>
<keyword evidence="7" id="KW-1185">Reference proteome</keyword>
<dbReference type="Gene3D" id="3.30.390.10">
    <property type="entry name" value="Enolase-like, N-terminal domain"/>
    <property type="match status" value="1"/>
</dbReference>
<dbReference type="Gene3D" id="3.40.50.1820">
    <property type="entry name" value="alpha/beta hydrolase"/>
    <property type="match status" value="1"/>
</dbReference>
<dbReference type="Gene3D" id="2.60.120.260">
    <property type="entry name" value="Galactose-binding domain-like"/>
    <property type="match status" value="1"/>
</dbReference>
<accession>A0A8H5V9T8</accession>
<dbReference type="Pfam" id="PF08530">
    <property type="entry name" value="PepX_C"/>
    <property type="match status" value="1"/>
</dbReference>
<dbReference type="EMBL" id="JAAQRI010000371">
    <property type="protein sequence ID" value="KAF5616472.1"/>
    <property type="molecule type" value="Genomic_DNA"/>
</dbReference>
<dbReference type="Proteomes" id="UP000530670">
    <property type="component" value="Unassembled WGS sequence"/>
</dbReference>
<dbReference type="PROSITE" id="PS00908">
    <property type="entry name" value="MR_MLE_1"/>
    <property type="match status" value="1"/>
</dbReference>
<dbReference type="InterPro" id="IPR029058">
    <property type="entry name" value="AB_hydrolase_fold"/>
</dbReference>
<dbReference type="SMART" id="SM00922">
    <property type="entry name" value="MR_MLE"/>
    <property type="match status" value="1"/>
</dbReference>
<dbReference type="GO" id="GO:0016829">
    <property type="term" value="F:lyase activity"/>
    <property type="evidence" value="ECO:0007669"/>
    <property type="project" value="UniProtKB-KW"/>
</dbReference>
<dbReference type="InterPro" id="IPR029065">
    <property type="entry name" value="Enolase_C-like"/>
</dbReference>
<evidence type="ECO:0000256" key="3">
    <source>
        <dbReference type="ARBA" id="ARBA00023239"/>
    </source>
</evidence>
<dbReference type="InterPro" id="IPR036849">
    <property type="entry name" value="Enolase-like_C_sf"/>
</dbReference>
<dbReference type="Pfam" id="PF02129">
    <property type="entry name" value="Peptidase_S15"/>
    <property type="match status" value="1"/>
</dbReference>
<dbReference type="InterPro" id="IPR005674">
    <property type="entry name" value="CocE/Ser_esterase"/>
</dbReference>
<proteinExistence type="predicted"/>
<dbReference type="PANTHER" id="PTHR48080:SF2">
    <property type="entry name" value="D-GALACTONATE DEHYDRATASE"/>
    <property type="match status" value="1"/>
</dbReference>
<evidence type="ECO:0000259" key="4">
    <source>
        <dbReference type="SMART" id="SM00922"/>
    </source>
</evidence>
<keyword evidence="2 6" id="KW-0378">Hydrolase</keyword>
<dbReference type="SUPFAM" id="SSF49785">
    <property type="entry name" value="Galactose-binding domain-like"/>
    <property type="match status" value="1"/>
</dbReference>
<name>A0A8H5V9T8_9HYPO</name>
<dbReference type="OrthoDB" id="2579025at2759"/>
<dbReference type="GO" id="GO:0009063">
    <property type="term" value="P:amino acid catabolic process"/>
    <property type="evidence" value="ECO:0007669"/>
    <property type="project" value="InterPro"/>
</dbReference>
<dbReference type="SUPFAM" id="SSF54826">
    <property type="entry name" value="Enolase N-terminal domain-like"/>
    <property type="match status" value="1"/>
</dbReference>
<dbReference type="InterPro" id="IPR018110">
    <property type="entry name" value="Mandel_Rmase/mucon_lact_enz_CS"/>
</dbReference>
<dbReference type="Gene3D" id="1.10.3020.20">
    <property type="match status" value="1"/>
</dbReference>
<feature type="domain" description="Xaa-Pro dipeptidyl-peptidase C-terminal" evidence="5">
    <location>
        <begin position="319"/>
        <end position="585"/>
    </location>
</feature>
<evidence type="ECO:0000313" key="6">
    <source>
        <dbReference type="EMBL" id="KAF5616472.1"/>
    </source>
</evidence>
<evidence type="ECO:0000313" key="7">
    <source>
        <dbReference type="Proteomes" id="UP000530670"/>
    </source>
</evidence>
<dbReference type="InterPro" id="IPR008979">
    <property type="entry name" value="Galactose-bd-like_sf"/>
</dbReference>
<protein>
    <submittedName>
        <fullName evidence="6">Alpha beta-hydrolase</fullName>
    </submittedName>
</protein>
<dbReference type="InterPro" id="IPR029017">
    <property type="entry name" value="Enolase-like_N"/>
</dbReference>
<organism evidence="6 7">
    <name type="scientific">Fusarium tjaetaba</name>
    <dbReference type="NCBI Taxonomy" id="1567544"/>
    <lineage>
        <taxon>Eukaryota</taxon>
        <taxon>Fungi</taxon>
        <taxon>Dikarya</taxon>
        <taxon>Ascomycota</taxon>
        <taxon>Pezizomycotina</taxon>
        <taxon>Sordariomycetes</taxon>
        <taxon>Hypocreomycetidae</taxon>
        <taxon>Hypocreales</taxon>
        <taxon>Nectriaceae</taxon>
        <taxon>Fusarium</taxon>
        <taxon>Fusarium fujikuroi species complex</taxon>
    </lineage>
</organism>
<comment type="caution">
    <text evidence="6">The sequence shown here is derived from an EMBL/GenBank/DDBJ whole genome shotgun (WGS) entry which is preliminary data.</text>
</comment>
<dbReference type="SMART" id="SM00939">
    <property type="entry name" value="PepX_C"/>
    <property type="match status" value="1"/>
</dbReference>
<evidence type="ECO:0000259" key="5">
    <source>
        <dbReference type="SMART" id="SM00939"/>
    </source>
</evidence>
<dbReference type="Pfam" id="PF13378">
    <property type="entry name" value="MR_MLE_C"/>
    <property type="match status" value="1"/>
</dbReference>
<dbReference type="Gene3D" id="3.20.20.120">
    <property type="entry name" value="Enolase-like C-terminal domain"/>
    <property type="match status" value="1"/>
</dbReference>
<dbReference type="GeneID" id="59298309"/>
<dbReference type="AlphaFoldDB" id="A0A8H5V9T8"/>
<dbReference type="InterPro" id="IPR000383">
    <property type="entry name" value="Xaa-Pro-like_dom"/>
</dbReference>
<dbReference type="CDD" id="cd03316">
    <property type="entry name" value="MR_like"/>
    <property type="match status" value="1"/>
</dbReference>
<dbReference type="RefSeq" id="XP_037200018.1">
    <property type="nucleotide sequence ID" value="XM_037346039.1"/>
</dbReference>
<dbReference type="InterPro" id="IPR034593">
    <property type="entry name" value="DgoD-like"/>
</dbReference>
<dbReference type="SUPFAM" id="SSF51604">
    <property type="entry name" value="Enolase C-terminal domain-like"/>
    <property type="match status" value="1"/>
</dbReference>
<dbReference type="InterPro" id="IPR013342">
    <property type="entry name" value="Mandelate_racemase_C"/>
</dbReference>
<gene>
    <name evidence="6" type="ORF">FTJAE_12947</name>
</gene>
<sequence>MPNKIRDDLLTVDKNSYPYIFEKNVTVPIKSLNALVRANVYRPKNVDRAPVIVTYGPYGKDVPYEIFSPHSYHDMNPEQRSTQVAFETPDPQYWTNEGYVVVRADEIGTGQSPGVLDTMSKSTSEAFYGVIEWSAEQRWSTGKVGLLGISYFAGSQWRVAARRPKGLACIIPYEGMADYYRDRCRPGGILALEFLKNWFNRNVKSNQYGLPGKADRGWGPDTIEGDLSEEELAKNRRDQAEENAVNRYRDNEYYASREYNGEDIEVPLLSVGNWGSICCHLRGNVEGFVKASSQYKFLRMIVGRHDLPFYSNEEVQVQKSFLSAFLKGDDYEGWTTGQIPPVNLILRDSSIGYDNLKAGQLYPRRFEHEWPIARTEFTKYYLTADQMLTTEPPLQTPSARLSYQALGTVEKPEFILFKSGRFDKVTEITGHIVAHVNVSATAQLGGPIPKDIDLFFTLRHYKTDGEEAYYTGLMGDPAPLCKGWQRVSLRKVNMEHPLHREDRPHRDYLSTDVLPVLPGEVYAVDAELWPTNVIVRPGEWLALEIGSGDTQGCGFFTHSSDERVPEVMGGDNHIHFNTRYTNWIIRARFSRGDGKRHAVPRKPARDVQRPETQGRLSISISYLAKALTSMSSSEQLIKSIVPLHVGQFMFVRIETNCGIIGFGECGIWGHIAASATVVERFAEYLVGKPAAHIEHHWNVMHRFSYFQGLAINAAISGIDIALWDIKGKTLGVPIYELLGGPCRTRARVYGHIYEKTIDKVLEECKRKMDLGYTAFGHINPFLDEGNDQVYFKTHIKKVEDAISNVRRMREVVGDKVDLLIELHRRLTPAEAVTFCNAIEDARPMFVEDPIRPENADAMARVADRLSVPIATGERFCTIYEFQALFARNAVEYARIDVAVCGGITGAKKVAAMAEAHHIQVVPHNPLSPIGLAACLQIAAAIPNFAVQEYATGFEAGVFTSTAEHLGADIVDYVPKVVEGFVDIPNGPGLGVNLLDNAQTLRPALQQPISMRPHKDGFVVDQ</sequence>